<gene>
    <name evidence="1" type="ORF">MFIFM68171_10586</name>
</gene>
<dbReference type="Proteomes" id="UP001628179">
    <property type="component" value="Unassembled WGS sequence"/>
</dbReference>
<proteinExistence type="predicted"/>
<reference evidence="1 2" key="1">
    <citation type="submission" date="2024-09" db="EMBL/GenBank/DDBJ databases">
        <title>Itraconazole resistance in Madurella fahalii resulting from another homologue of gene encoding cytochrome P450 14-alpha sterol demethylase (CYP51).</title>
        <authorList>
            <person name="Yoshioka I."/>
            <person name="Fahal A.H."/>
            <person name="Kaneko S."/>
            <person name="Yaguchi T."/>
        </authorList>
    </citation>
    <scope>NUCLEOTIDE SEQUENCE [LARGE SCALE GENOMIC DNA]</scope>
    <source>
        <strain evidence="1 2">IFM 68171</strain>
    </source>
</reference>
<dbReference type="GeneID" id="98181328"/>
<evidence type="ECO:0000313" key="1">
    <source>
        <dbReference type="EMBL" id="GAB1320376.1"/>
    </source>
</evidence>
<dbReference type="RefSeq" id="XP_070922106.1">
    <property type="nucleotide sequence ID" value="XM_071066005.1"/>
</dbReference>
<evidence type="ECO:0008006" key="3">
    <source>
        <dbReference type="Google" id="ProtNLM"/>
    </source>
</evidence>
<organism evidence="1 2">
    <name type="scientific">Madurella fahalii</name>
    <dbReference type="NCBI Taxonomy" id="1157608"/>
    <lineage>
        <taxon>Eukaryota</taxon>
        <taxon>Fungi</taxon>
        <taxon>Dikarya</taxon>
        <taxon>Ascomycota</taxon>
        <taxon>Pezizomycotina</taxon>
        <taxon>Sordariomycetes</taxon>
        <taxon>Sordariomycetidae</taxon>
        <taxon>Sordariales</taxon>
        <taxon>Sordariales incertae sedis</taxon>
        <taxon>Madurella</taxon>
    </lineage>
</organism>
<dbReference type="EMBL" id="BAAFSV010000006">
    <property type="protein sequence ID" value="GAB1320376.1"/>
    <property type="molecule type" value="Genomic_DNA"/>
</dbReference>
<keyword evidence="2" id="KW-1185">Reference proteome</keyword>
<sequence length="214" mass="23154">MAANIIMMLAGGVIGLGGVLLTSFGQLAKLDAAPSVGNPAATTMTDPGPTATYHAPYDQKDPLLSVCITAQTIRLASRTATMPLDLLAVLNLTPEQLGRPEDSAYPGRPRYREVRHIITDAWESVVDGARQSGSDQFGGEVWVDAATLAADALLDDRSRQAYLTEIVPSLEQEHKKTHGKRSEYWDNAGNPSNDEVRARVFTKYCREIWASLGA</sequence>
<accession>A0ABQ0GRL7</accession>
<name>A0ABQ0GRL7_9PEZI</name>
<evidence type="ECO:0000313" key="2">
    <source>
        <dbReference type="Proteomes" id="UP001628179"/>
    </source>
</evidence>
<protein>
    <recommendedName>
        <fullName evidence="3">Secreted protein</fullName>
    </recommendedName>
</protein>
<comment type="caution">
    <text evidence="1">The sequence shown here is derived from an EMBL/GenBank/DDBJ whole genome shotgun (WGS) entry which is preliminary data.</text>
</comment>